<dbReference type="Gene3D" id="1.10.10.10">
    <property type="entry name" value="Winged helix-like DNA-binding domain superfamily/Winged helix DNA-binding domain"/>
    <property type="match status" value="1"/>
</dbReference>
<evidence type="ECO:0000313" key="4">
    <source>
        <dbReference type="EMBL" id="PXY89410.1"/>
    </source>
</evidence>
<dbReference type="AlphaFoldDB" id="A0A318MS64"/>
<dbReference type="RefSeq" id="WP_110412313.1">
    <property type="nucleotide sequence ID" value="NZ_QGLK01000001.1"/>
</dbReference>
<feature type="compositionally biased region" description="Basic and acidic residues" evidence="3">
    <location>
        <begin position="1"/>
        <end position="20"/>
    </location>
</feature>
<evidence type="ECO:0000256" key="1">
    <source>
        <dbReference type="ARBA" id="ARBA00006479"/>
    </source>
</evidence>
<proteinExistence type="inferred from homology"/>
<evidence type="ECO:0000313" key="5">
    <source>
        <dbReference type="Proteomes" id="UP000248128"/>
    </source>
</evidence>
<sequence length="427" mass="46456">MADRDNMRSNQHGDDDRLGEARPFPAWFTASKYTHRIAVEILQHGPISRVALARRFNLTQGAVSRITNDLTHRGVIKEAGTLLQTDKDPGRQDGRKHSSSSVGRPQQALVIRREAKTFIGINLHGGTALATATDLACRPVGRSHSHHIRQRDPGQVVRMLSDLTQDCMREINQAGLPSPSGLAISLGGRAEGDRVVTYAPFLHWSEPVNLASEMESTCDLPCLVFNDLDALALYEGWFGEGIGLDRFALITMGSGIGYALSEHGMPVSSPDEGFGLIGHQLVDPDGPVCYLGHRGCAQCLTTGSLAEQYSHAIGQAASLEKLVKDLEEDMPQAETLLNLTGYRLGVLIALVANVALPDKVLVGGETSYLMKRCIESVRKGTASFRHSQMVEVPVKIIDGDWLRWAQAPAARAIARYLQGPEEADKPE</sequence>
<name>A0A318MS64_9BIFI</name>
<dbReference type="Proteomes" id="UP000248128">
    <property type="component" value="Unassembled WGS sequence"/>
</dbReference>
<protein>
    <submittedName>
        <fullName evidence="4">NagC family transcriptional regulator</fullName>
    </submittedName>
</protein>
<feature type="region of interest" description="Disordered" evidence="3">
    <location>
        <begin position="1"/>
        <end position="21"/>
    </location>
</feature>
<evidence type="ECO:0000256" key="2">
    <source>
        <dbReference type="SAM" id="Coils"/>
    </source>
</evidence>
<dbReference type="EMBL" id="QGLK01000001">
    <property type="protein sequence ID" value="PXY89410.1"/>
    <property type="molecule type" value="Genomic_DNA"/>
</dbReference>
<dbReference type="InterPro" id="IPR043129">
    <property type="entry name" value="ATPase_NBD"/>
</dbReference>
<dbReference type="InterPro" id="IPR000600">
    <property type="entry name" value="ROK"/>
</dbReference>
<dbReference type="InterPro" id="IPR036388">
    <property type="entry name" value="WH-like_DNA-bd_sf"/>
</dbReference>
<dbReference type="OrthoDB" id="3464494at2"/>
<evidence type="ECO:0000256" key="3">
    <source>
        <dbReference type="SAM" id="MobiDB-lite"/>
    </source>
</evidence>
<gene>
    <name evidence="4" type="ORF">DKK74_00560</name>
</gene>
<comment type="caution">
    <text evidence="4">The sequence shown here is derived from an EMBL/GenBank/DDBJ whole genome shotgun (WGS) entry which is preliminary data.</text>
</comment>
<reference evidence="4 5" key="1">
    <citation type="submission" date="2018-05" db="EMBL/GenBank/DDBJ databases">
        <title>Reference genomes for bee gut microbiota database.</title>
        <authorList>
            <person name="Ellegaard K.M."/>
        </authorList>
    </citation>
    <scope>NUCLEOTIDE SEQUENCE [LARGE SCALE GENOMIC DNA]</scope>
    <source>
        <strain evidence="4 5">ESL0199</strain>
    </source>
</reference>
<dbReference type="PANTHER" id="PTHR18964:SF149">
    <property type="entry name" value="BIFUNCTIONAL UDP-N-ACETYLGLUCOSAMINE 2-EPIMERASE_N-ACETYLMANNOSAMINE KINASE"/>
    <property type="match status" value="1"/>
</dbReference>
<dbReference type="PANTHER" id="PTHR18964">
    <property type="entry name" value="ROK (REPRESSOR, ORF, KINASE) FAMILY"/>
    <property type="match status" value="1"/>
</dbReference>
<feature type="region of interest" description="Disordered" evidence="3">
    <location>
        <begin position="80"/>
        <end position="107"/>
    </location>
</feature>
<dbReference type="Pfam" id="PF00480">
    <property type="entry name" value="ROK"/>
    <property type="match status" value="1"/>
</dbReference>
<dbReference type="SUPFAM" id="SSF53067">
    <property type="entry name" value="Actin-like ATPase domain"/>
    <property type="match status" value="1"/>
</dbReference>
<dbReference type="InterPro" id="IPR036390">
    <property type="entry name" value="WH_DNA-bd_sf"/>
</dbReference>
<feature type="coiled-coil region" evidence="2">
    <location>
        <begin position="309"/>
        <end position="336"/>
    </location>
</feature>
<keyword evidence="2" id="KW-0175">Coiled coil</keyword>
<organism evidence="4 5">
    <name type="scientific">Bifidobacterium asteroides</name>
    <dbReference type="NCBI Taxonomy" id="1684"/>
    <lineage>
        <taxon>Bacteria</taxon>
        <taxon>Bacillati</taxon>
        <taxon>Actinomycetota</taxon>
        <taxon>Actinomycetes</taxon>
        <taxon>Bifidobacteriales</taxon>
        <taxon>Bifidobacteriaceae</taxon>
        <taxon>Bifidobacterium</taxon>
    </lineage>
</organism>
<accession>A0A318MS64</accession>
<dbReference type="Gene3D" id="3.30.420.40">
    <property type="match status" value="2"/>
</dbReference>
<dbReference type="SUPFAM" id="SSF46785">
    <property type="entry name" value="Winged helix' DNA-binding domain"/>
    <property type="match status" value="1"/>
</dbReference>
<feature type="compositionally biased region" description="Basic and acidic residues" evidence="3">
    <location>
        <begin position="85"/>
        <end position="96"/>
    </location>
</feature>
<comment type="similarity">
    <text evidence="1">Belongs to the ROK (NagC/XylR) family.</text>
</comment>